<evidence type="ECO:0000256" key="1">
    <source>
        <dbReference type="ARBA" id="ARBA00004123"/>
    </source>
</evidence>
<dbReference type="CDD" id="cd16273">
    <property type="entry name" value="SNM1A-1C-like_MBL-fold"/>
    <property type="match status" value="1"/>
</dbReference>
<keyword evidence="4" id="KW-0234">DNA repair</keyword>
<accession>A0A830C0K1</accession>
<keyword evidence="9" id="KW-1185">Reference proteome</keyword>
<dbReference type="GO" id="GO:0035312">
    <property type="term" value="F:5'-3' DNA exonuclease activity"/>
    <property type="evidence" value="ECO:0007669"/>
    <property type="project" value="TreeGrafter"/>
</dbReference>
<dbReference type="GO" id="GO:0003684">
    <property type="term" value="F:damaged DNA binding"/>
    <property type="evidence" value="ECO:0007669"/>
    <property type="project" value="TreeGrafter"/>
</dbReference>
<feature type="domain" description="SAM" evidence="7">
    <location>
        <begin position="235"/>
        <end position="298"/>
    </location>
</feature>
<evidence type="ECO:0000256" key="3">
    <source>
        <dbReference type="ARBA" id="ARBA00022763"/>
    </source>
</evidence>
<dbReference type="Proteomes" id="UP000653305">
    <property type="component" value="Unassembled WGS sequence"/>
</dbReference>
<dbReference type="GO" id="GO:0006303">
    <property type="term" value="P:double-strand break repair via nonhomologous end joining"/>
    <property type="evidence" value="ECO:0007669"/>
    <property type="project" value="TreeGrafter"/>
</dbReference>
<reference evidence="8" key="1">
    <citation type="submission" date="2020-07" db="EMBL/GenBank/DDBJ databases">
        <title>Ethylene signaling mediates host invasion by parasitic plants.</title>
        <authorList>
            <person name="Yoshida S."/>
        </authorList>
    </citation>
    <scope>NUCLEOTIDE SEQUENCE</scope>
    <source>
        <strain evidence="8">Okayama</strain>
    </source>
</reference>
<dbReference type="SMART" id="SM00454">
    <property type="entry name" value="SAM"/>
    <property type="match status" value="1"/>
</dbReference>
<comment type="similarity">
    <text evidence="2">Belongs to the DNA repair metallo-beta-lactamase (DRMBL) family.</text>
</comment>
<feature type="compositionally biased region" description="Low complexity" evidence="6">
    <location>
        <begin position="1"/>
        <end position="18"/>
    </location>
</feature>
<dbReference type="EMBL" id="BMAC01000304">
    <property type="protein sequence ID" value="GFP93190.1"/>
    <property type="molecule type" value="Genomic_DNA"/>
</dbReference>
<feature type="region of interest" description="Disordered" evidence="6">
    <location>
        <begin position="1"/>
        <end position="80"/>
    </location>
</feature>
<dbReference type="Pfam" id="PF00536">
    <property type="entry name" value="SAM_1"/>
    <property type="match status" value="1"/>
</dbReference>
<dbReference type="Pfam" id="PF07522">
    <property type="entry name" value="DRMBL"/>
    <property type="match status" value="1"/>
</dbReference>
<dbReference type="PROSITE" id="PS50105">
    <property type="entry name" value="SAM_DOMAIN"/>
    <property type="match status" value="1"/>
</dbReference>
<dbReference type="InterPro" id="IPR001660">
    <property type="entry name" value="SAM"/>
</dbReference>
<dbReference type="Gene3D" id="1.10.150.50">
    <property type="entry name" value="Transcription Factor, Ets-1"/>
    <property type="match status" value="1"/>
</dbReference>
<organism evidence="8 9">
    <name type="scientific">Phtheirospermum japonicum</name>
    <dbReference type="NCBI Taxonomy" id="374723"/>
    <lineage>
        <taxon>Eukaryota</taxon>
        <taxon>Viridiplantae</taxon>
        <taxon>Streptophyta</taxon>
        <taxon>Embryophyta</taxon>
        <taxon>Tracheophyta</taxon>
        <taxon>Spermatophyta</taxon>
        <taxon>Magnoliopsida</taxon>
        <taxon>eudicotyledons</taxon>
        <taxon>Gunneridae</taxon>
        <taxon>Pentapetalae</taxon>
        <taxon>asterids</taxon>
        <taxon>lamiids</taxon>
        <taxon>Lamiales</taxon>
        <taxon>Orobanchaceae</taxon>
        <taxon>Orobanchaceae incertae sedis</taxon>
        <taxon>Phtheirospermum</taxon>
    </lineage>
</organism>
<keyword evidence="3" id="KW-0227">DNA damage</keyword>
<feature type="compositionally biased region" description="Low complexity" evidence="6">
    <location>
        <begin position="37"/>
        <end position="48"/>
    </location>
</feature>
<dbReference type="PANTHER" id="PTHR23240">
    <property type="entry name" value="DNA CROSS-LINK REPAIR PROTEIN PSO2/SNM1-RELATED"/>
    <property type="match status" value="1"/>
</dbReference>
<dbReference type="SUPFAM" id="SSF56281">
    <property type="entry name" value="Metallo-hydrolase/oxidoreductase"/>
    <property type="match status" value="1"/>
</dbReference>
<evidence type="ECO:0000256" key="4">
    <source>
        <dbReference type="ARBA" id="ARBA00023204"/>
    </source>
</evidence>
<dbReference type="FunFam" id="3.40.50.12650:FF:000004">
    <property type="entry name" value="DNA cross-link repair 1A protein"/>
    <property type="match status" value="1"/>
</dbReference>
<evidence type="ECO:0000256" key="2">
    <source>
        <dbReference type="ARBA" id="ARBA00010304"/>
    </source>
</evidence>
<feature type="compositionally biased region" description="Polar residues" evidence="6">
    <location>
        <begin position="366"/>
        <end position="375"/>
    </location>
</feature>
<comment type="caution">
    <text evidence="8">The sequence shown here is derived from an EMBL/GenBank/DDBJ whole genome shotgun (WGS) entry which is preliminary data.</text>
</comment>
<dbReference type="PANTHER" id="PTHR23240:SF6">
    <property type="entry name" value="DNA CROSS-LINK REPAIR 1A PROTEIN"/>
    <property type="match status" value="1"/>
</dbReference>
<evidence type="ECO:0000256" key="5">
    <source>
        <dbReference type="ARBA" id="ARBA00023242"/>
    </source>
</evidence>
<dbReference type="SUPFAM" id="SSF47769">
    <property type="entry name" value="SAM/Pointed domain"/>
    <property type="match status" value="1"/>
</dbReference>
<evidence type="ECO:0000313" key="8">
    <source>
        <dbReference type="EMBL" id="GFP93190.1"/>
    </source>
</evidence>
<name>A0A830C0K1_9LAMI</name>
<dbReference type="OrthoDB" id="262529at2759"/>
<keyword evidence="5" id="KW-0539">Nucleus</keyword>
<proteinExistence type="inferred from homology"/>
<dbReference type="CDD" id="cd09487">
    <property type="entry name" value="SAM_superfamily"/>
    <property type="match status" value="1"/>
</dbReference>
<evidence type="ECO:0000259" key="7">
    <source>
        <dbReference type="PROSITE" id="PS50105"/>
    </source>
</evidence>
<dbReference type="GO" id="GO:0005634">
    <property type="term" value="C:nucleus"/>
    <property type="evidence" value="ECO:0007669"/>
    <property type="project" value="UniProtKB-SubCell"/>
</dbReference>
<comment type="subcellular location">
    <subcellularLocation>
        <location evidence="1">Nucleus</location>
    </subcellularLocation>
</comment>
<feature type="compositionally biased region" description="Basic and acidic residues" evidence="6">
    <location>
        <begin position="376"/>
        <end position="393"/>
    </location>
</feature>
<sequence>MAPNSNSKSNIKKPSPSSQFLNTTFPIIDDDDFQDYPSPSFSTASKPSSQPPRLKSLNSTTFRPSGKLKKRKSVNPGKENLLFGDTEADLVCGLDSIEPTLDLLNPKGDSDCLHSNNSVEPKMLTPCLEPEEKNCEEFFEGSSKLDVLLKLCDEQGNDNAMDDSEEKCECLICCPICGADISVLSDDMRQVHTNECLDLVKGPAEVATTNDDRVANQCPGQVVDNSPIKSEIKAVDVSPVVNWLRNLGLAKYEEIFVRQEIDWDALQWLTEEDLCSIGITTLGPRKKIIHAIRELRNGSSRTIEPKADVSESVADENKLLINKLITDYLPKTDASKGVADETKLGTNKLITDYFLGPPSVKKRGGVTTSNQNNVTRSRENSTKRSVERKDNLRNGKQKNAPSWCCIPGTTFRVDAFKYLRRDCSHWFLTHFHFDPKLVNLKIGIPWDKIQVLPLNQKICIAGVDVTCFDANHCPGAIIILFEPPNGKIDSPVHVCTQPVLHTGDFRFCEEMTELTLLQTCSIDTLILDTTYCNPQYDFPKQEAIIQFVIESIQAEAFNPKTLFLIGSYTIGKERVFVEVAKTLRKKVYVTTAKLRIMECLGLPQEDMQWFTKNEQESHIHVVPMWTIASFKRLKHMSDQYRGRFSLIVAFSPTGWSFGKGKKSTGKRWQKGTVIRYEVPYSEHSSFTELKEFVKFISPANIIPKGESFVAAQGLNKDSFLAIRGGYSCTDLTLLFVVV</sequence>
<protein>
    <submittedName>
        <fullName evidence="8">DNA cross-link repair 1a protein</fullName>
    </submittedName>
</protein>
<feature type="region of interest" description="Disordered" evidence="6">
    <location>
        <begin position="361"/>
        <end position="397"/>
    </location>
</feature>
<dbReference type="Gene3D" id="3.60.15.10">
    <property type="entry name" value="Ribonuclease Z/Hydroxyacylglutathione hydrolase-like"/>
    <property type="match status" value="1"/>
</dbReference>
<dbReference type="AlphaFoldDB" id="A0A830C0K1"/>
<dbReference type="GO" id="GO:0036297">
    <property type="term" value="P:interstrand cross-link repair"/>
    <property type="evidence" value="ECO:0007669"/>
    <property type="project" value="TreeGrafter"/>
</dbReference>
<dbReference type="InterPro" id="IPR036866">
    <property type="entry name" value="RibonucZ/Hydroxyglut_hydro"/>
</dbReference>
<dbReference type="InterPro" id="IPR013761">
    <property type="entry name" value="SAM/pointed_sf"/>
</dbReference>
<evidence type="ECO:0000313" key="9">
    <source>
        <dbReference type="Proteomes" id="UP000653305"/>
    </source>
</evidence>
<gene>
    <name evidence="8" type="ORF">PHJA_001463300</name>
</gene>
<dbReference type="Gene3D" id="3.40.50.12650">
    <property type="match status" value="1"/>
</dbReference>
<evidence type="ECO:0000256" key="6">
    <source>
        <dbReference type="SAM" id="MobiDB-lite"/>
    </source>
</evidence>
<dbReference type="InterPro" id="IPR011084">
    <property type="entry name" value="DRMBL"/>
</dbReference>